<dbReference type="NCBIfam" id="NF011397">
    <property type="entry name" value="PRK14822.1"/>
    <property type="match status" value="1"/>
</dbReference>
<dbReference type="GO" id="GO:0000166">
    <property type="term" value="F:nucleotide binding"/>
    <property type="evidence" value="ECO:0007669"/>
    <property type="project" value="UniProtKB-KW"/>
</dbReference>
<reference evidence="12 13" key="1">
    <citation type="journal article" date="2011" name="EMBO J.">
        <title>Structural diversity of bacterial flagellar motors.</title>
        <authorList>
            <person name="Chen S."/>
            <person name="Beeby M."/>
            <person name="Murphy G.E."/>
            <person name="Leadbetter J.R."/>
            <person name="Hendrixson D.R."/>
            <person name="Briegel A."/>
            <person name="Li Z."/>
            <person name="Shi J."/>
            <person name="Tocheva E.I."/>
            <person name="Muller A."/>
            <person name="Dobro M.J."/>
            <person name="Jensen G.J."/>
        </authorList>
    </citation>
    <scope>NUCLEOTIDE SEQUENCE [LARGE SCALE GENOMIC DNA]</scope>
    <source>
        <strain evidence="12 13">DSM 6540</strain>
    </source>
</reference>
<feature type="binding site" evidence="10">
    <location>
        <begin position="8"/>
        <end position="13"/>
    </location>
    <ligand>
        <name>substrate</name>
    </ligand>
</feature>
<comment type="catalytic activity">
    <reaction evidence="9 10">
        <text>XTP + H2O = XMP + diphosphate + H(+)</text>
        <dbReference type="Rhea" id="RHEA:28610"/>
        <dbReference type="ChEBI" id="CHEBI:15377"/>
        <dbReference type="ChEBI" id="CHEBI:15378"/>
        <dbReference type="ChEBI" id="CHEBI:33019"/>
        <dbReference type="ChEBI" id="CHEBI:57464"/>
        <dbReference type="ChEBI" id="CHEBI:61314"/>
        <dbReference type="EC" id="3.6.1.66"/>
    </reaction>
</comment>
<protein>
    <recommendedName>
        <fullName evidence="10">dITP/XTP pyrophosphatase</fullName>
        <ecNumber evidence="10">3.6.1.66</ecNumber>
    </recommendedName>
    <alternativeName>
        <fullName evidence="10">Non-canonical purine NTP pyrophosphatase</fullName>
    </alternativeName>
    <alternativeName>
        <fullName evidence="10">Non-standard purine NTP pyrophosphatase</fullName>
    </alternativeName>
    <alternativeName>
        <fullName evidence="10">Nucleoside-triphosphate diphosphatase</fullName>
    </alternativeName>
    <alternativeName>
        <fullName evidence="10">Nucleoside-triphosphate pyrophosphatase</fullName>
        <shortName evidence="10">NTPase</shortName>
    </alternativeName>
</protein>
<organism evidence="12 13">
    <name type="scientific">Acetonema longum DSM 6540</name>
    <dbReference type="NCBI Taxonomy" id="1009370"/>
    <lineage>
        <taxon>Bacteria</taxon>
        <taxon>Bacillati</taxon>
        <taxon>Bacillota</taxon>
        <taxon>Negativicutes</taxon>
        <taxon>Acetonemataceae</taxon>
        <taxon>Acetonema</taxon>
    </lineage>
</organism>
<keyword evidence="7 10" id="KW-0546">Nucleotide metabolism</keyword>
<dbReference type="OrthoDB" id="9807456at2"/>
<feature type="binding site" evidence="10">
    <location>
        <begin position="181"/>
        <end position="182"/>
    </location>
    <ligand>
        <name>substrate</name>
    </ligand>
</feature>
<dbReference type="HAMAP" id="MF_01405">
    <property type="entry name" value="Non_canon_purine_NTPase"/>
    <property type="match status" value="1"/>
</dbReference>
<dbReference type="RefSeq" id="WP_004092423.1">
    <property type="nucleotide sequence ID" value="NZ_AFGF01000017.1"/>
</dbReference>
<dbReference type="SUPFAM" id="SSF52972">
    <property type="entry name" value="ITPase-like"/>
    <property type="match status" value="1"/>
</dbReference>
<feature type="active site" description="Proton acceptor" evidence="10">
    <location>
        <position position="70"/>
    </location>
</feature>
<gene>
    <name evidence="12" type="ORF">ALO_02361</name>
</gene>
<evidence type="ECO:0000256" key="10">
    <source>
        <dbReference type="HAMAP-Rule" id="MF_01405"/>
    </source>
</evidence>
<feature type="binding site" evidence="10">
    <location>
        <position position="70"/>
    </location>
    <ligand>
        <name>Mg(2+)</name>
        <dbReference type="ChEBI" id="CHEBI:18420"/>
    </ligand>
</feature>
<dbReference type="PANTHER" id="PTHR11067">
    <property type="entry name" value="INOSINE TRIPHOSPHATE PYROPHOSPHATASE/HAM1 PROTEIN"/>
    <property type="match status" value="1"/>
</dbReference>
<feature type="binding site" evidence="10">
    <location>
        <position position="41"/>
    </location>
    <ligand>
        <name>Mg(2+)</name>
        <dbReference type="ChEBI" id="CHEBI:18420"/>
    </ligand>
</feature>
<dbReference type="NCBIfam" id="TIGR00042">
    <property type="entry name" value="RdgB/HAM1 family non-canonical purine NTP pyrophosphatase"/>
    <property type="match status" value="1"/>
</dbReference>
<proteinExistence type="inferred from homology"/>
<dbReference type="EMBL" id="AFGF01000017">
    <property type="protein sequence ID" value="EGO65420.1"/>
    <property type="molecule type" value="Genomic_DNA"/>
</dbReference>
<evidence type="ECO:0000256" key="11">
    <source>
        <dbReference type="RuleBase" id="RU003781"/>
    </source>
</evidence>
<dbReference type="Proteomes" id="UP000003240">
    <property type="component" value="Unassembled WGS sequence"/>
</dbReference>
<keyword evidence="6 10" id="KW-0460">Magnesium</keyword>
<dbReference type="GO" id="GO:0005829">
    <property type="term" value="C:cytosol"/>
    <property type="evidence" value="ECO:0007669"/>
    <property type="project" value="TreeGrafter"/>
</dbReference>
<dbReference type="EC" id="3.6.1.66" evidence="10"/>
<comment type="similarity">
    <text evidence="1 10 11">Belongs to the HAM1 NTPase family.</text>
</comment>
<feature type="binding site" evidence="10">
    <location>
        <begin position="153"/>
        <end position="156"/>
    </location>
    <ligand>
        <name>substrate</name>
    </ligand>
</feature>
<dbReference type="FunFam" id="3.90.950.10:FF:000001">
    <property type="entry name" value="dITP/XTP pyrophosphatase"/>
    <property type="match status" value="1"/>
</dbReference>
<dbReference type="InterPro" id="IPR002637">
    <property type="entry name" value="RdgB/HAM1"/>
</dbReference>
<dbReference type="InterPro" id="IPR029001">
    <property type="entry name" value="ITPase-like_fam"/>
</dbReference>
<evidence type="ECO:0000256" key="6">
    <source>
        <dbReference type="ARBA" id="ARBA00022842"/>
    </source>
</evidence>
<dbReference type="AlphaFoldDB" id="F7NEK9"/>
<dbReference type="GO" id="GO:0046872">
    <property type="term" value="F:metal ion binding"/>
    <property type="evidence" value="ECO:0007669"/>
    <property type="project" value="UniProtKB-KW"/>
</dbReference>
<dbReference type="GO" id="GO:0036222">
    <property type="term" value="F:XTP diphosphatase activity"/>
    <property type="evidence" value="ECO:0007669"/>
    <property type="project" value="UniProtKB-UniRule"/>
</dbReference>
<evidence type="ECO:0000256" key="8">
    <source>
        <dbReference type="ARBA" id="ARBA00051875"/>
    </source>
</evidence>
<accession>F7NEK9</accession>
<dbReference type="Pfam" id="PF01725">
    <property type="entry name" value="Ham1p_like"/>
    <property type="match status" value="1"/>
</dbReference>
<keyword evidence="3 10" id="KW-0479">Metal-binding</keyword>
<feature type="binding site" evidence="10">
    <location>
        <position position="176"/>
    </location>
    <ligand>
        <name>substrate</name>
    </ligand>
</feature>
<name>F7NEK9_9FIRM</name>
<evidence type="ECO:0000256" key="4">
    <source>
        <dbReference type="ARBA" id="ARBA00022741"/>
    </source>
</evidence>
<evidence type="ECO:0000256" key="3">
    <source>
        <dbReference type="ARBA" id="ARBA00022723"/>
    </source>
</evidence>
<evidence type="ECO:0000256" key="1">
    <source>
        <dbReference type="ARBA" id="ARBA00008023"/>
    </source>
</evidence>
<keyword evidence="4 10" id="KW-0547">Nucleotide-binding</keyword>
<comment type="subunit">
    <text evidence="2 10">Homodimer.</text>
</comment>
<sequence length="198" mass="21162">MTKLIVASKNRGKIAEIAAKLAASPFAVLSVLDVGDIPEPEETGSTFAENAELKARYYAGRTGLPCLADDSGLEVDVLDSQPGVYSARFAGEHATDAANNEKLLGLLANVPARQRTARFRCALAFIDPEGTLLTADGTCEGIILGQPRGSNGFGYDPLFYIPALGKTLAEIDLAEKNRISHRARALGRMAGQLREYRP</sequence>
<comment type="catalytic activity">
    <reaction evidence="10">
        <text>ITP + H2O = IMP + diphosphate + H(+)</text>
        <dbReference type="Rhea" id="RHEA:29399"/>
        <dbReference type="ChEBI" id="CHEBI:15377"/>
        <dbReference type="ChEBI" id="CHEBI:15378"/>
        <dbReference type="ChEBI" id="CHEBI:33019"/>
        <dbReference type="ChEBI" id="CHEBI:58053"/>
        <dbReference type="ChEBI" id="CHEBI:61402"/>
        <dbReference type="EC" id="3.6.1.66"/>
    </reaction>
</comment>
<comment type="caution">
    <text evidence="12">The sequence shown here is derived from an EMBL/GenBank/DDBJ whole genome shotgun (WGS) entry which is preliminary data.</text>
</comment>
<evidence type="ECO:0000256" key="5">
    <source>
        <dbReference type="ARBA" id="ARBA00022801"/>
    </source>
</evidence>
<dbReference type="Gene3D" id="3.90.950.10">
    <property type="match status" value="1"/>
</dbReference>
<dbReference type="GO" id="GO:0009117">
    <property type="term" value="P:nucleotide metabolic process"/>
    <property type="evidence" value="ECO:0007669"/>
    <property type="project" value="UniProtKB-KW"/>
</dbReference>
<feature type="binding site" evidence="10">
    <location>
        <position position="71"/>
    </location>
    <ligand>
        <name>substrate</name>
    </ligand>
</feature>
<comment type="catalytic activity">
    <reaction evidence="8 10">
        <text>dITP + H2O = dIMP + diphosphate + H(+)</text>
        <dbReference type="Rhea" id="RHEA:28342"/>
        <dbReference type="ChEBI" id="CHEBI:15377"/>
        <dbReference type="ChEBI" id="CHEBI:15378"/>
        <dbReference type="ChEBI" id="CHEBI:33019"/>
        <dbReference type="ChEBI" id="CHEBI:61194"/>
        <dbReference type="ChEBI" id="CHEBI:61382"/>
        <dbReference type="EC" id="3.6.1.66"/>
    </reaction>
</comment>
<dbReference type="InterPro" id="IPR020922">
    <property type="entry name" value="dITP/XTP_pyrophosphatase"/>
</dbReference>
<evidence type="ECO:0000313" key="13">
    <source>
        <dbReference type="Proteomes" id="UP000003240"/>
    </source>
</evidence>
<evidence type="ECO:0000256" key="9">
    <source>
        <dbReference type="ARBA" id="ARBA00052017"/>
    </source>
</evidence>
<dbReference type="GO" id="GO:0036220">
    <property type="term" value="F:ITP diphosphatase activity"/>
    <property type="evidence" value="ECO:0007669"/>
    <property type="project" value="UniProtKB-UniRule"/>
</dbReference>
<evidence type="ECO:0000256" key="7">
    <source>
        <dbReference type="ARBA" id="ARBA00023080"/>
    </source>
</evidence>
<evidence type="ECO:0000256" key="2">
    <source>
        <dbReference type="ARBA" id="ARBA00011738"/>
    </source>
</evidence>
<dbReference type="eggNOG" id="COG0127">
    <property type="taxonomic scope" value="Bacteria"/>
</dbReference>
<comment type="cofactor">
    <cofactor evidence="10">
        <name>Mg(2+)</name>
        <dbReference type="ChEBI" id="CHEBI:18420"/>
    </cofactor>
    <text evidence="10">Binds 1 Mg(2+) ion per subunit.</text>
</comment>
<keyword evidence="5 10" id="KW-0378">Hydrolase</keyword>
<dbReference type="STRING" id="1009370.ALO_02361"/>
<dbReference type="PANTHER" id="PTHR11067:SF9">
    <property type="entry name" value="INOSINE TRIPHOSPHATE PYROPHOSPHATASE"/>
    <property type="match status" value="1"/>
</dbReference>
<dbReference type="GO" id="GO:0017111">
    <property type="term" value="F:ribonucleoside triphosphate phosphatase activity"/>
    <property type="evidence" value="ECO:0007669"/>
    <property type="project" value="InterPro"/>
</dbReference>
<comment type="function">
    <text evidence="10">Pyrophosphatase that catalyzes the hydrolysis of nucleoside triphosphates to their monophosphate derivatives, with a high preference for the non-canonical purine nucleotides XTP (xanthosine triphosphate), dITP (deoxyinosine triphosphate) and ITP. Seems to function as a house-cleaning enzyme that removes non-canonical purine nucleotides from the nucleotide pool, thus preventing their incorporation into DNA/RNA and avoiding chromosomal lesions.</text>
</comment>
<dbReference type="GO" id="GO:0035870">
    <property type="term" value="F:dITP diphosphatase activity"/>
    <property type="evidence" value="ECO:0007669"/>
    <property type="project" value="UniProtKB-UniRule"/>
</dbReference>
<keyword evidence="13" id="KW-1185">Reference proteome</keyword>
<dbReference type="CDD" id="cd00515">
    <property type="entry name" value="HAM1"/>
    <property type="match status" value="1"/>
</dbReference>
<evidence type="ECO:0000313" key="12">
    <source>
        <dbReference type="EMBL" id="EGO65420.1"/>
    </source>
</evidence>
<dbReference type="GO" id="GO:0009146">
    <property type="term" value="P:purine nucleoside triphosphate catabolic process"/>
    <property type="evidence" value="ECO:0007669"/>
    <property type="project" value="UniProtKB-UniRule"/>
</dbReference>